<dbReference type="AlphaFoldDB" id="A0A5J4RYP3"/>
<feature type="domain" description="Replication-associated protein G2P N-terminal" evidence="1">
    <location>
        <begin position="38"/>
        <end position="192"/>
    </location>
</feature>
<organism evidence="2">
    <name type="scientific">termite gut metagenome</name>
    <dbReference type="NCBI Taxonomy" id="433724"/>
    <lineage>
        <taxon>unclassified sequences</taxon>
        <taxon>metagenomes</taxon>
        <taxon>organismal metagenomes</taxon>
    </lineage>
</organism>
<evidence type="ECO:0000259" key="1">
    <source>
        <dbReference type="Pfam" id="PF05144"/>
    </source>
</evidence>
<sequence>MYDKLRMWNDRSIVGKNYPDIANCLDSAKTQIYQQTGEVKTFGSLGGLNVAIHESGLSITGSLPKFLYPDNIYPLNRGSTKEAFEKLSDCLHFRADDAKIISVEFGTHFLMSKPVPAYLDMLRETTYLKRCQFEDSTLYYRSKGKQQPKTICFYDKVKEAQGRGVLIPDGLENSNLLRYEMRYKGRLPQQLKEPEIIGKTLSDEDFYRKMIKLYSDAYFEIDKVKSLKTNIMSEIKTVSDVFDVLVARLINQGDNDQITAFMDELKQYQVFDDPKYYTRLKKKLSDIAGKADITESNSLIKELDNEIKNISAYC</sequence>
<evidence type="ECO:0000313" key="2">
    <source>
        <dbReference type="EMBL" id="KAA6338345.1"/>
    </source>
</evidence>
<name>A0A5J4RYP3_9ZZZZ</name>
<proteinExistence type="predicted"/>
<protein>
    <recommendedName>
        <fullName evidence="1">Replication-associated protein G2P N-terminal domain-containing protein</fullName>
    </recommendedName>
</protein>
<dbReference type="InterPro" id="IPR022686">
    <property type="entry name" value="G2P_N"/>
</dbReference>
<gene>
    <name evidence="2" type="ORF">EZS27_013643</name>
</gene>
<dbReference type="GO" id="GO:0006260">
    <property type="term" value="P:DNA replication"/>
    <property type="evidence" value="ECO:0007669"/>
    <property type="project" value="InterPro"/>
</dbReference>
<reference evidence="2" key="1">
    <citation type="submission" date="2019-03" db="EMBL/GenBank/DDBJ databases">
        <title>Single cell metagenomics reveals metabolic interactions within the superorganism composed of flagellate Streblomastix strix and complex community of Bacteroidetes bacteria on its surface.</title>
        <authorList>
            <person name="Treitli S.C."/>
            <person name="Kolisko M."/>
            <person name="Husnik F."/>
            <person name="Keeling P."/>
            <person name="Hampl V."/>
        </authorList>
    </citation>
    <scope>NUCLEOTIDE SEQUENCE</scope>
    <source>
        <strain evidence="2">STM</strain>
    </source>
</reference>
<comment type="caution">
    <text evidence="2">The sequence shown here is derived from an EMBL/GenBank/DDBJ whole genome shotgun (WGS) entry which is preliminary data.</text>
</comment>
<accession>A0A5J4RYP3</accession>
<dbReference type="EMBL" id="SNRY01000625">
    <property type="protein sequence ID" value="KAA6338345.1"/>
    <property type="molecule type" value="Genomic_DNA"/>
</dbReference>
<dbReference type="Pfam" id="PF05144">
    <property type="entry name" value="Phage_CRI"/>
    <property type="match status" value="1"/>
</dbReference>